<evidence type="ECO:0000313" key="1">
    <source>
        <dbReference type="EMBL" id="KAK0663902.1"/>
    </source>
</evidence>
<evidence type="ECO:0000313" key="2">
    <source>
        <dbReference type="Proteomes" id="UP001174997"/>
    </source>
</evidence>
<name>A0AA39Z4C7_9PEZI</name>
<protein>
    <submittedName>
        <fullName evidence="1">Uncharacterized protein</fullName>
    </submittedName>
</protein>
<dbReference type="EMBL" id="JAULSY010000127">
    <property type="protein sequence ID" value="KAK0663902.1"/>
    <property type="molecule type" value="Genomic_DNA"/>
</dbReference>
<organism evidence="1 2">
    <name type="scientific">Cercophora samala</name>
    <dbReference type="NCBI Taxonomy" id="330535"/>
    <lineage>
        <taxon>Eukaryota</taxon>
        <taxon>Fungi</taxon>
        <taxon>Dikarya</taxon>
        <taxon>Ascomycota</taxon>
        <taxon>Pezizomycotina</taxon>
        <taxon>Sordariomycetes</taxon>
        <taxon>Sordariomycetidae</taxon>
        <taxon>Sordariales</taxon>
        <taxon>Lasiosphaeriaceae</taxon>
        <taxon>Cercophora</taxon>
    </lineage>
</organism>
<dbReference type="Proteomes" id="UP001174997">
    <property type="component" value="Unassembled WGS sequence"/>
</dbReference>
<sequence length="95" mass="10413">SWSLTGSCPTIQDALQMMDVKLCLHTTSISISPSESVRCEEAPAPDSLPPLFAIRNKRDKFSKLDASQFHSREKGSRTGQMAVRNAAPTIGQCNY</sequence>
<accession>A0AA39Z4C7</accession>
<comment type="caution">
    <text evidence="1">The sequence shown here is derived from an EMBL/GenBank/DDBJ whole genome shotgun (WGS) entry which is preliminary data.</text>
</comment>
<dbReference type="AlphaFoldDB" id="A0AA39Z4C7"/>
<feature type="non-terminal residue" evidence="1">
    <location>
        <position position="1"/>
    </location>
</feature>
<reference evidence="1" key="1">
    <citation type="submission" date="2023-06" db="EMBL/GenBank/DDBJ databases">
        <title>Genome-scale phylogeny and comparative genomics of the fungal order Sordariales.</title>
        <authorList>
            <consortium name="Lawrence Berkeley National Laboratory"/>
            <person name="Hensen N."/>
            <person name="Bonometti L."/>
            <person name="Westerberg I."/>
            <person name="Brannstrom I.O."/>
            <person name="Guillou S."/>
            <person name="Cros-Aarteil S."/>
            <person name="Calhoun S."/>
            <person name="Haridas S."/>
            <person name="Kuo A."/>
            <person name="Mondo S."/>
            <person name="Pangilinan J."/>
            <person name="Riley R."/>
            <person name="Labutti K."/>
            <person name="Andreopoulos B."/>
            <person name="Lipzen A."/>
            <person name="Chen C."/>
            <person name="Yanf M."/>
            <person name="Daum C."/>
            <person name="Ng V."/>
            <person name="Clum A."/>
            <person name="Steindorff A."/>
            <person name="Ohm R."/>
            <person name="Martin F."/>
            <person name="Silar P."/>
            <person name="Natvig D."/>
            <person name="Lalanne C."/>
            <person name="Gautier V."/>
            <person name="Ament-Velasquez S.L."/>
            <person name="Kruys A."/>
            <person name="Hutchinson M.I."/>
            <person name="Powell A.J."/>
            <person name="Barry K."/>
            <person name="Miller A.N."/>
            <person name="Grigoriev I.V."/>
            <person name="Debuchy R."/>
            <person name="Gladieux P."/>
            <person name="Thoren M.H."/>
            <person name="Johannesson H."/>
        </authorList>
    </citation>
    <scope>NUCLEOTIDE SEQUENCE</scope>
    <source>
        <strain evidence="1">CBS 307.81</strain>
    </source>
</reference>
<keyword evidence="2" id="KW-1185">Reference proteome</keyword>
<gene>
    <name evidence="1" type="ORF">QBC41DRAFT_234286</name>
</gene>
<proteinExistence type="predicted"/>